<dbReference type="Proteomes" id="UP000585836">
    <property type="component" value="Unassembled WGS sequence"/>
</dbReference>
<dbReference type="Gene3D" id="3.30.43.10">
    <property type="entry name" value="Uridine Diphospho-n-acetylenolpyruvylglucosamine Reductase, domain 2"/>
    <property type="match status" value="1"/>
</dbReference>
<feature type="non-terminal residue" evidence="3">
    <location>
        <position position="32"/>
    </location>
</feature>
<keyword evidence="4" id="KW-1185">Reference proteome</keyword>
<organism evidence="3 4">
    <name type="scientific">Streptomyces echinatus</name>
    <dbReference type="NCBI Taxonomy" id="67293"/>
    <lineage>
        <taxon>Bacteria</taxon>
        <taxon>Bacillati</taxon>
        <taxon>Actinomycetota</taxon>
        <taxon>Actinomycetes</taxon>
        <taxon>Kitasatosporales</taxon>
        <taxon>Streptomycetaceae</taxon>
        <taxon>Streptomyces</taxon>
    </lineage>
</organism>
<protein>
    <submittedName>
        <fullName evidence="3">CO/xanthine dehydrogenase FAD-binding subunit</fullName>
    </submittedName>
</protein>
<reference evidence="3 4" key="1">
    <citation type="submission" date="2020-08" db="EMBL/GenBank/DDBJ databases">
        <title>Genomic Encyclopedia of Type Strains, Phase III (KMG-III): the genomes of soil and plant-associated and newly described type strains.</title>
        <authorList>
            <person name="Whitman W."/>
        </authorList>
    </citation>
    <scope>NUCLEOTIDE SEQUENCE [LARGE SCALE GENOMIC DNA]</scope>
    <source>
        <strain evidence="3 4">CECT 3313</strain>
    </source>
</reference>
<proteinExistence type="predicted"/>
<accession>A0A7W9Q3J6</accession>
<dbReference type="AlphaFoldDB" id="A0A7W9Q3J6"/>
<name>A0A7W9Q3J6_9ACTN</name>
<evidence type="ECO:0000313" key="4">
    <source>
        <dbReference type="Proteomes" id="UP000585836"/>
    </source>
</evidence>
<evidence type="ECO:0000313" key="2">
    <source>
        <dbReference type="EMBL" id="MBB5932386.1"/>
    </source>
</evidence>
<dbReference type="EMBL" id="JACHJK010000025">
    <property type="protein sequence ID" value="MBB5932386.1"/>
    <property type="molecule type" value="Genomic_DNA"/>
</dbReference>
<evidence type="ECO:0000313" key="3">
    <source>
        <dbReference type="EMBL" id="MBB5932981.1"/>
    </source>
</evidence>
<sequence length="32" mass="3312">MREFGYRRATDVAGAVALLGADPDARFLGGGT</sequence>
<comment type="caution">
    <text evidence="3">The sequence shown here is derived from an EMBL/GenBank/DDBJ whole genome shotgun (WGS) entry which is preliminary data.</text>
</comment>
<evidence type="ECO:0000256" key="1">
    <source>
        <dbReference type="ARBA" id="ARBA00023002"/>
    </source>
</evidence>
<gene>
    <name evidence="2" type="ORF">FHS34_007896</name>
    <name evidence="3" type="ORF">FHS34_008505</name>
</gene>
<keyword evidence="1" id="KW-0560">Oxidoreductase</keyword>
<dbReference type="InterPro" id="IPR016167">
    <property type="entry name" value="FAD-bd_PCMH_sub1"/>
</dbReference>
<dbReference type="GO" id="GO:0016491">
    <property type="term" value="F:oxidoreductase activity"/>
    <property type="evidence" value="ECO:0007669"/>
    <property type="project" value="UniProtKB-KW"/>
</dbReference>
<dbReference type="EMBL" id="JACHJK010000056">
    <property type="protein sequence ID" value="MBB5932981.1"/>
    <property type="molecule type" value="Genomic_DNA"/>
</dbReference>